<feature type="domain" description="PAS" evidence="19">
    <location>
        <begin position="262"/>
        <end position="319"/>
    </location>
</feature>
<dbReference type="InterPro" id="IPR003594">
    <property type="entry name" value="HATPase_dom"/>
</dbReference>
<organism evidence="21 22">
    <name type="scientific">Gemmata obscuriglobus</name>
    <dbReference type="NCBI Taxonomy" id="114"/>
    <lineage>
        <taxon>Bacteria</taxon>
        <taxon>Pseudomonadati</taxon>
        <taxon>Planctomycetota</taxon>
        <taxon>Planctomycetia</taxon>
        <taxon>Gemmatales</taxon>
        <taxon>Gemmataceae</taxon>
        <taxon>Gemmata</taxon>
    </lineage>
</organism>
<dbReference type="InterPro" id="IPR013655">
    <property type="entry name" value="PAS_fold_3"/>
</dbReference>
<dbReference type="SMART" id="SM00091">
    <property type="entry name" value="PAS"/>
    <property type="match status" value="2"/>
</dbReference>
<feature type="coiled-coil region" evidence="16">
    <location>
        <begin position="373"/>
        <end position="415"/>
    </location>
</feature>
<dbReference type="Pfam" id="PF08447">
    <property type="entry name" value="PAS_3"/>
    <property type="match status" value="1"/>
</dbReference>
<dbReference type="InterPro" id="IPR035965">
    <property type="entry name" value="PAS-like_dom_sf"/>
</dbReference>
<dbReference type="PROSITE" id="PS50109">
    <property type="entry name" value="HIS_KIN"/>
    <property type="match status" value="1"/>
</dbReference>
<evidence type="ECO:0000256" key="17">
    <source>
        <dbReference type="SAM" id="MobiDB-lite"/>
    </source>
</evidence>
<evidence type="ECO:0000256" key="8">
    <source>
        <dbReference type="ARBA" id="ARBA00022679"/>
    </source>
</evidence>
<dbReference type="EMBL" id="CP025958">
    <property type="protein sequence ID" value="AWM37144.1"/>
    <property type="molecule type" value="Genomic_DNA"/>
</dbReference>
<dbReference type="GO" id="GO:0016020">
    <property type="term" value="C:membrane"/>
    <property type="evidence" value="ECO:0007669"/>
    <property type="project" value="InterPro"/>
</dbReference>
<keyword evidence="6" id="KW-0004">4Fe-4S</keyword>
<evidence type="ECO:0000256" key="4">
    <source>
        <dbReference type="ARBA" id="ARBA00012438"/>
    </source>
</evidence>
<comment type="subcellular location">
    <subcellularLocation>
        <location evidence="3">Cytoplasm</location>
    </subcellularLocation>
</comment>
<feature type="domain" description="Histidine kinase" evidence="18">
    <location>
        <begin position="527"/>
        <end position="622"/>
    </location>
</feature>
<dbReference type="Proteomes" id="UP000245802">
    <property type="component" value="Chromosome"/>
</dbReference>
<dbReference type="AlphaFoldDB" id="A0A2Z3H670"/>
<dbReference type="Pfam" id="PF07730">
    <property type="entry name" value="HisKA_3"/>
    <property type="match status" value="1"/>
</dbReference>
<evidence type="ECO:0000256" key="14">
    <source>
        <dbReference type="ARBA" id="ARBA00024827"/>
    </source>
</evidence>
<comment type="cofactor">
    <cofactor evidence="2">
        <name>[4Fe-4S] cluster</name>
        <dbReference type="ChEBI" id="CHEBI:49883"/>
    </cofactor>
</comment>
<feature type="domain" description="PAS" evidence="19">
    <location>
        <begin position="46"/>
        <end position="90"/>
    </location>
</feature>
<dbReference type="InterPro" id="IPR050482">
    <property type="entry name" value="Sensor_HK_TwoCompSys"/>
</dbReference>
<name>A0A2Z3H670_9BACT</name>
<dbReference type="InterPro" id="IPR004358">
    <property type="entry name" value="Sig_transdc_His_kin-like_C"/>
</dbReference>
<comment type="catalytic activity">
    <reaction evidence="1">
        <text>ATP + protein L-histidine = ADP + protein N-phospho-L-histidine.</text>
        <dbReference type="EC" id="2.7.13.3"/>
    </reaction>
</comment>
<evidence type="ECO:0000256" key="3">
    <source>
        <dbReference type="ARBA" id="ARBA00004496"/>
    </source>
</evidence>
<evidence type="ECO:0000256" key="15">
    <source>
        <dbReference type="ARBA" id="ARBA00030800"/>
    </source>
</evidence>
<dbReference type="GO" id="GO:0051539">
    <property type="term" value="F:4 iron, 4 sulfur cluster binding"/>
    <property type="evidence" value="ECO:0007669"/>
    <property type="project" value="UniProtKB-KW"/>
</dbReference>
<dbReference type="PROSITE" id="PS50112">
    <property type="entry name" value="PAS"/>
    <property type="match status" value="2"/>
</dbReference>
<dbReference type="GO" id="GO:0046983">
    <property type="term" value="F:protein dimerization activity"/>
    <property type="evidence" value="ECO:0007669"/>
    <property type="project" value="InterPro"/>
</dbReference>
<keyword evidence="7" id="KW-0963">Cytoplasm</keyword>
<evidence type="ECO:0000256" key="7">
    <source>
        <dbReference type="ARBA" id="ARBA00022490"/>
    </source>
</evidence>
<keyword evidence="10" id="KW-0418">Kinase</keyword>
<gene>
    <name evidence="21" type="ORF">C1280_08980</name>
</gene>
<evidence type="ECO:0000256" key="11">
    <source>
        <dbReference type="ARBA" id="ARBA00023004"/>
    </source>
</evidence>
<evidence type="ECO:0000256" key="9">
    <source>
        <dbReference type="ARBA" id="ARBA00022723"/>
    </source>
</evidence>
<dbReference type="InterPro" id="IPR013656">
    <property type="entry name" value="PAS_4"/>
</dbReference>
<dbReference type="InterPro" id="IPR036890">
    <property type="entry name" value="HATPase_C_sf"/>
</dbReference>
<evidence type="ECO:0000313" key="22">
    <source>
        <dbReference type="Proteomes" id="UP000245802"/>
    </source>
</evidence>
<dbReference type="GO" id="GO:0046872">
    <property type="term" value="F:metal ion binding"/>
    <property type="evidence" value="ECO:0007669"/>
    <property type="project" value="UniProtKB-KW"/>
</dbReference>
<evidence type="ECO:0000259" key="20">
    <source>
        <dbReference type="PROSITE" id="PS50113"/>
    </source>
</evidence>
<dbReference type="Gene3D" id="1.20.5.1930">
    <property type="match status" value="1"/>
</dbReference>
<accession>A0A2Z3H670</accession>
<feature type="coiled-coil region" evidence="16">
    <location>
        <begin position="450"/>
        <end position="477"/>
    </location>
</feature>
<dbReference type="PANTHER" id="PTHR24421:SF58">
    <property type="entry name" value="SIGNAL TRANSDUCTION HISTIDINE-PROTEIN KINASE_PHOSPHATASE UHPB"/>
    <property type="match status" value="1"/>
</dbReference>
<keyword evidence="8" id="KW-0808">Transferase</keyword>
<dbReference type="Pfam" id="PF08448">
    <property type="entry name" value="PAS_4"/>
    <property type="match status" value="1"/>
</dbReference>
<dbReference type="EC" id="2.7.13.3" evidence="4"/>
<protein>
    <recommendedName>
        <fullName evidence="5">Oxygen sensor histidine kinase NreB</fullName>
        <ecNumber evidence="4">2.7.13.3</ecNumber>
    </recommendedName>
    <alternativeName>
        <fullName evidence="15">Nitrogen regulation protein B</fullName>
    </alternativeName>
</protein>
<dbReference type="InterPro" id="IPR000700">
    <property type="entry name" value="PAS-assoc_C"/>
</dbReference>
<evidence type="ECO:0000256" key="1">
    <source>
        <dbReference type="ARBA" id="ARBA00000085"/>
    </source>
</evidence>
<dbReference type="RefSeq" id="WP_010042209.1">
    <property type="nucleotide sequence ID" value="NZ_CP025958.1"/>
</dbReference>
<evidence type="ECO:0000256" key="12">
    <source>
        <dbReference type="ARBA" id="ARBA00023012"/>
    </source>
</evidence>
<dbReference type="KEGG" id="gog:C1280_08980"/>
<evidence type="ECO:0000256" key="6">
    <source>
        <dbReference type="ARBA" id="ARBA00022485"/>
    </source>
</evidence>
<evidence type="ECO:0000259" key="19">
    <source>
        <dbReference type="PROSITE" id="PS50112"/>
    </source>
</evidence>
<dbReference type="Pfam" id="PF13426">
    <property type="entry name" value="PAS_9"/>
    <property type="match status" value="1"/>
</dbReference>
<dbReference type="SUPFAM" id="SSF55785">
    <property type="entry name" value="PYP-like sensor domain (PAS domain)"/>
    <property type="match status" value="3"/>
</dbReference>
<dbReference type="InterPro" id="IPR005467">
    <property type="entry name" value="His_kinase_dom"/>
</dbReference>
<dbReference type="NCBIfam" id="TIGR00229">
    <property type="entry name" value="sensory_box"/>
    <property type="match status" value="2"/>
</dbReference>
<dbReference type="GO" id="GO:0005737">
    <property type="term" value="C:cytoplasm"/>
    <property type="evidence" value="ECO:0007669"/>
    <property type="project" value="UniProtKB-SubCell"/>
</dbReference>
<dbReference type="InterPro" id="IPR000014">
    <property type="entry name" value="PAS"/>
</dbReference>
<evidence type="ECO:0000256" key="5">
    <source>
        <dbReference type="ARBA" id="ARBA00017322"/>
    </source>
</evidence>
<feature type="domain" description="PAC" evidence="20">
    <location>
        <begin position="210"/>
        <end position="261"/>
    </location>
</feature>
<evidence type="ECO:0000259" key="18">
    <source>
        <dbReference type="PROSITE" id="PS50109"/>
    </source>
</evidence>
<dbReference type="PRINTS" id="PR00344">
    <property type="entry name" value="BCTRLSENSOR"/>
</dbReference>
<evidence type="ECO:0000256" key="2">
    <source>
        <dbReference type="ARBA" id="ARBA00001966"/>
    </source>
</evidence>
<evidence type="ECO:0000256" key="10">
    <source>
        <dbReference type="ARBA" id="ARBA00022777"/>
    </source>
</evidence>
<evidence type="ECO:0000256" key="16">
    <source>
        <dbReference type="SAM" id="Coils"/>
    </source>
</evidence>
<dbReference type="SUPFAM" id="SSF55874">
    <property type="entry name" value="ATPase domain of HSP90 chaperone/DNA topoisomerase II/histidine kinase"/>
    <property type="match status" value="1"/>
</dbReference>
<feature type="region of interest" description="Disordered" evidence="17">
    <location>
        <begin position="1"/>
        <end position="42"/>
    </location>
</feature>
<keyword evidence="9" id="KW-0479">Metal-binding</keyword>
<dbReference type="Gene3D" id="3.30.450.20">
    <property type="entry name" value="PAS domain"/>
    <property type="match status" value="3"/>
</dbReference>
<sequence length="630" mass="66654">MSELIPHTTDGAGEAAGQSAARTARPGGAGVGHWTMDPRAGTHTRDADLNRLLGLAAAETAGALDEFFAHVHPDDRGAVRAAVGAAVRGAAPLRVDFRVPLPDGSARWLRTAGGAGGAQALAGVCVDVTDLKGTEAALRTRAARYRAIAANLPNGAAVIIGPDLRCLLAEGEAFRVLGFSVADLEGKTLAEAFGPELAAVYEPHYRAALAGEPFRVERAAHGRHFITHGVPLREDGGTVVAALAVSYDITDRVHAEEAARTGAERLQLILASATDHAIFTLAPDLTVSDWSPGAEAVFGYTAAEIVGRPVDELFTPEDRAAGVPGAEVAVALRTGSVADERWHLRKGAERFFASGALTPLAGGRGFVKVLRDLSERKRMEDELRQNRDLLEEKVAARTQELAAALESRASEMLRRTEFARRLGTAQEEERQRLARDLHDTVGQTLTGLALAAAAGQIEQVRRLADELSRELHDVAVRLRPTALDDLGLAAAARELAAEWSARAKVPVDFQAVGAAGDRLPREIETALYRVVQEALTNAARYAGARRVAVVVGRRGDEAVAVVEDDGFGFDPDSVPRAAIPGRRGGLGLIGMRERVDLLGGELEIDSAPGSGTTIIARIPLRELEAREAGS</sequence>
<evidence type="ECO:0000313" key="21">
    <source>
        <dbReference type="EMBL" id="AWM37144.1"/>
    </source>
</evidence>
<keyword evidence="12" id="KW-0902">Two-component regulatory system</keyword>
<dbReference type="CDD" id="cd16917">
    <property type="entry name" value="HATPase_UhpB-NarQ-NarX-like"/>
    <property type="match status" value="1"/>
</dbReference>
<evidence type="ECO:0000256" key="13">
    <source>
        <dbReference type="ARBA" id="ARBA00023014"/>
    </source>
</evidence>
<dbReference type="Gene3D" id="3.30.565.10">
    <property type="entry name" value="Histidine kinase-like ATPase, C-terminal domain"/>
    <property type="match status" value="1"/>
</dbReference>
<dbReference type="CDD" id="cd00130">
    <property type="entry name" value="PAS"/>
    <property type="match status" value="2"/>
</dbReference>
<keyword evidence="13" id="KW-0411">Iron-sulfur</keyword>
<keyword evidence="22" id="KW-1185">Reference proteome</keyword>
<dbReference type="OrthoDB" id="290376at2"/>
<keyword evidence="11" id="KW-0408">Iron</keyword>
<comment type="function">
    <text evidence="14">Member of the two-component regulatory system NreB/NreC involved in the control of dissimilatory nitrate/nitrite reduction in response to oxygen. NreB functions as a direct oxygen sensor histidine kinase which is autophosphorylated, in the absence of oxygen, probably at the conserved histidine residue, and transfers its phosphate group probably to a conserved aspartate residue of NreC. NreB/NreC activates the expression of the nitrate (narGHJI) and nitrite (nir) reductase operons, as well as the putative nitrate transporter gene narT.</text>
</comment>
<dbReference type="PROSITE" id="PS50113">
    <property type="entry name" value="PAC"/>
    <property type="match status" value="1"/>
</dbReference>
<dbReference type="GO" id="GO:0000155">
    <property type="term" value="F:phosphorelay sensor kinase activity"/>
    <property type="evidence" value="ECO:0007669"/>
    <property type="project" value="InterPro"/>
</dbReference>
<keyword evidence="16" id="KW-0175">Coiled coil</keyword>
<dbReference type="SMART" id="SM00387">
    <property type="entry name" value="HATPase_c"/>
    <property type="match status" value="1"/>
</dbReference>
<reference evidence="21 22" key="1">
    <citation type="submission" date="2018-01" db="EMBL/GenBank/DDBJ databases">
        <title>G. obscuriglobus.</title>
        <authorList>
            <person name="Franke J."/>
            <person name="Blomberg W."/>
            <person name="Selmecki A."/>
        </authorList>
    </citation>
    <scope>NUCLEOTIDE SEQUENCE [LARGE SCALE GENOMIC DNA]</scope>
    <source>
        <strain evidence="21 22">DSM 5831</strain>
    </source>
</reference>
<proteinExistence type="predicted"/>
<dbReference type="PANTHER" id="PTHR24421">
    <property type="entry name" value="NITRATE/NITRITE SENSOR PROTEIN NARX-RELATED"/>
    <property type="match status" value="1"/>
</dbReference>
<dbReference type="Pfam" id="PF02518">
    <property type="entry name" value="HATPase_c"/>
    <property type="match status" value="1"/>
</dbReference>
<dbReference type="InterPro" id="IPR011712">
    <property type="entry name" value="Sig_transdc_His_kin_sub3_dim/P"/>
</dbReference>